<comment type="catalytic activity">
    <reaction evidence="5">
        <text>uridine(54) in tRNA = pseudouridine(54) in tRNA</text>
        <dbReference type="Rhea" id="RHEA:57876"/>
        <dbReference type="Rhea" id="RHEA-COMP:10193"/>
        <dbReference type="Rhea" id="RHEA-COMP:14141"/>
        <dbReference type="ChEBI" id="CHEBI:65314"/>
        <dbReference type="ChEBI" id="CHEBI:65315"/>
    </reaction>
</comment>
<feature type="compositionally biased region" description="Basic and acidic residues" evidence="6">
    <location>
        <begin position="467"/>
        <end position="482"/>
    </location>
</feature>
<dbReference type="InterPro" id="IPR055174">
    <property type="entry name" value="Pus10_THUMP_arc"/>
</dbReference>
<dbReference type="Gene3D" id="3.30.70.2510">
    <property type="match status" value="1"/>
</dbReference>
<dbReference type="FunFam" id="3.30.70.2510:FF:000001">
    <property type="entry name" value="tRNA pseudouridine synthase Pus10"/>
    <property type="match status" value="1"/>
</dbReference>
<evidence type="ECO:0000256" key="1">
    <source>
        <dbReference type="ARBA" id="ARBA00009652"/>
    </source>
</evidence>
<keyword evidence="3 5" id="KW-0694">RNA-binding</keyword>
<evidence type="ECO:0000256" key="4">
    <source>
        <dbReference type="ARBA" id="ARBA00023235"/>
    </source>
</evidence>
<feature type="binding site" evidence="5">
    <location>
        <position position="312"/>
    </location>
    <ligand>
        <name>substrate</name>
    </ligand>
</feature>
<keyword evidence="10" id="KW-1185">Reference proteome</keyword>
<feature type="active site" description="Nucleophile" evidence="5">
    <location>
        <position position="246"/>
    </location>
</feature>
<dbReference type="Pfam" id="PF21238">
    <property type="entry name" value="Pus10_C"/>
    <property type="match status" value="2"/>
</dbReference>
<dbReference type="Pfam" id="PF22023">
    <property type="entry name" value="Pus10_THUMP_arc"/>
    <property type="match status" value="1"/>
</dbReference>
<dbReference type="EMBL" id="AOME01000056">
    <property type="protein sequence ID" value="EMA52212.1"/>
    <property type="molecule type" value="Genomic_DNA"/>
</dbReference>
<feature type="domain" description="Pus10-like C-terminal" evidence="7">
    <location>
        <begin position="395"/>
        <end position="444"/>
    </location>
</feature>
<protein>
    <recommendedName>
        <fullName evidence="5">tRNA pseudouridine synthase Pus10</fullName>
        <ecNumber evidence="5">5.4.99.25</ecNumber>
    </recommendedName>
    <alternativeName>
        <fullName evidence="5">tRNA pseudouridine 54/55 synthase</fullName>
        <shortName evidence="5">Psi54/55 synthase</shortName>
    </alternativeName>
</protein>
<comment type="function">
    <text evidence="5">Responsible for synthesis of pseudouridine from uracil-54 and uracil-55 in the psi GC loop of transfer RNAs.</text>
</comment>
<dbReference type="InterPro" id="IPR048741">
    <property type="entry name" value="Pus10-like_C"/>
</dbReference>
<dbReference type="GO" id="GO:0160148">
    <property type="term" value="F:tRNA pseudouridine(55) synthase activity"/>
    <property type="evidence" value="ECO:0007669"/>
    <property type="project" value="UniProtKB-EC"/>
</dbReference>
<evidence type="ECO:0000259" key="7">
    <source>
        <dbReference type="Pfam" id="PF21238"/>
    </source>
</evidence>
<gene>
    <name evidence="5" type="primary">pus10</name>
    <name evidence="9" type="ORF">C450_11591</name>
</gene>
<comment type="caution">
    <text evidence="9">The sequence shown here is derived from an EMBL/GenBank/DDBJ whole genome shotgun (WGS) entry which is preliminary data.</text>
</comment>
<evidence type="ECO:0000313" key="10">
    <source>
        <dbReference type="Proteomes" id="UP000011625"/>
    </source>
</evidence>
<dbReference type="InterPro" id="IPR039894">
    <property type="entry name" value="Pus10-like"/>
</dbReference>
<comment type="similarity">
    <text evidence="1 5">Belongs to the pseudouridine synthase Pus10 family.</text>
</comment>
<comment type="catalytic activity">
    <reaction evidence="5">
        <text>uridine(55) in tRNA = pseudouridine(55) in tRNA</text>
        <dbReference type="Rhea" id="RHEA:42532"/>
        <dbReference type="Rhea" id="RHEA-COMP:10101"/>
        <dbReference type="Rhea" id="RHEA-COMP:10102"/>
        <dbReference type="ChEBI" id="CHEBI:65314"/>
        <dbReference type="ChEBI" id="CHEBI:65315"/>
        <dbReference type="EC" id="5.4.99.25"/>
    </reaction>
</comment>
<dbReference type="PANTHER" id="PTHR21568">
    <property type="entry name" value="TRNA PSEUDOURIDINE SYNTHASE PUS10"/>
    <property type="match status" value="1"/>
</dbReference>
<dbReference type="GO" id="GO:0000049">
    <property type="term" value="F:tRNA binding"/>
    <property type="evidence" value="ECO:0007669"/>
    <property type="project" value="InterPro"/>
</dbReference>
<evidence type="ECO:0000259" key="8">
    <source>
        <dbReference type="Pfam" id="PF22023"/>
    </source>
</evidence>
<feature type="region of interest" description="Disordered" evidence="6">
    <location>
        <begin position="458"/>
        <end position="482"/>
    </location>
</feature>
<feature type="binding site" evidence="5">
    <location>
        <position position="409"/>
    </location>
    <ligand>
        <name>substrate</name>
    </ligand>
</feature>
<dbReference type="AlphaFoldDB" id="M0N2P2"/>
<dbReference type="InterPro" id="IPR005912">
    <property type="entry name" value="Pus10"/>
</dbReference>
<organism evidence="9 10">
    <name type="scientific">Halococcus salifodinae DSM 8989</name>
    <dbReference type="NCBI Taxonomy" id="1227456"/>
    <lineage>
        <taxon>Archaea</taxon>
        <taxon>Methanobacteriati</taxon>
        <taxon>Methanobacteriota</taxon>
        <taxon>Stenosarchaea group</taxon>
        <taxon>Halobacteria</taxon>
        <taxon>Halobacteriales</taxon>
        <taxon>Halococcaceae</taxon>
        <taxon>Halococcus</taxon>
    </lineage>
</organism>
<dbReference type="Proteomes" id="UP000011625">
    <property type="component" value="Unassembled WGS sequence"/>
</dbReference>
<proteinExistence type="inferred from homology"/>
<dbReference type="RefSeq" id="WP_005043513.1">
    <property type="nucleotide sequence ID" value="NZ_AOME01000056.1"/>
</dbReference>
<reference evidence="9 10" key="1">
    <citation type="journal article" date="2014" name="PLoS Genet.">
        <title>Phylogenetically driven sequencing of extremely halophilic archaea reveals strategies for static and dynamic osmo-response.</title>
        <authorList>
            <person name="Becker E.A."/>
            <person name="Seitzer P.M."/>
            <person name="Tritt A."/>
            <person name="Larsen D."/>
            <person name="Krusor M."/>
            <person name="Yao A.I."/>
            <person name="Wu D."/>
            <person name="Madern D."/>
            <person name="Eisen J.A."/>
            <person name="Darling A.E."/>
            <person name="Facciotti M.T."/>
        </authorList>
    </citation>
    <scope>NUCLEOTIDE SEQUENCE [LARGE SCALE GENOMIC DNA]</scope>
    <source>
        <strain evidence="9 10">DSM 8989</strain>
    </source>
</reference>
<dbReference type="GO" id="GO:0031119">
    <property type="term" value="P:tRNA pseudouridine synthesis"/>
    <property type="evidence" value="ECO:0007669"/>
    <property type="project" value="UniProtKB-UniRule"/>
</dbReference>
<dbReference type="HAMAP" id="MF_01893">
    <property type="entry name" value="Pus10_arch"/>
    <property type="match status" value="1"/>
</dbReference>
<dbReference type="PATRIC" id="fig|1227456.3.peg.2356"/>
<accession>M0N2P2</accession>
<dbReference type="OrthoDB" id="10348at2157"/>
<name>M0N2P2_9EURY</name>
<dbReference type="EC" id="5.4.99.25" evidence="5"/>
<feature type="region of interest" description="Disordered" evidence="6">
    <location>
        <begin position="342"/>
        <end position="395"/>
    </location>
</feature>
<dbReference type="STRING" id="1227456.C450_11591"/>
<feature type="domain" description="Pus10-like C-terminal" evidence="7">
    <location>
        <begin position="168"/>
        <end position="364"/>
    </location>
</feature>
<dbReference type="PANTHER" id="PTHR21568:SF0">
    <property type="entry name" value="TRNA PSEUDOURIDINE SYNTHASE PUS10"/>
    <property type="match status" value="1"/>
</dbReference>
<dbReference type="SUPFAM" id="SSF55120">
    <property type="entry name" value="Pseudouridine synthase"/>
    <property type="match status" value="1"/>
</dbReference>
<evidence type="ECO:0000256" key="5">
    <source>
        <dbReference type="HAMAP-Rule" id="MF_01893"/>
    </source>
</evidence>
<feature type="compositionally biased region" description="Basic and acidic residues" evidence="6">
    <location>
        <begin position="343"/>
        <end position="360"/>
    </location>
</feature>
<dbReference type="Gene3D" id="3.30.70.3190">
    <property type="match status" value="1"/>
</dbReference>
<feature type="domain" description="Pus10 THUMP" evidence="8">
    <location>
        <begin position="75"/>
        <end position="154"/>
    </location>
</feature>
<sequence length="482" mass="52223">MSILDDARAVIANGPVCDPCLGRVFADRSFGLTNDERGHGLRVASALDADEPFDPSEGPDACWVCEGECGRYDAWAERAVDALDGIAFATYQVGTRVPPLIEENDRLLREDSDLPPDAGESFKSALNREVGKRVGERTDTEVDFERPDVLALVNLERGDVDAQINPAFVYGRYRKLDRDIPQTEWPCRECGGGGTQLAADGGTEPCDYCGGSGYLYDESVEELTAPVVEDAMDGADAVFHGAGREDVDARMLGTGRPFVIEVKEPHHREIDAADLEAAVNDFADGTVEVEGLRRATHEMVERVKELDAHKTYSMSVEFADPVEERAFADALATLDGTTIAQDTPERVDHRRASRTRERTVYEIAGELEPDRDDAGTDADRDAEPTDANTDGEDGARHATVELRGEGGLYVKELVSGDGDRTDPSLAGLLGIDATVTALDVLAVEGEDEPFVTAEYVVDGGGDDTDDEHEHTNDGENEARRNG</sequence>
<dbReference type="NCBIfam" id="TIGR01213">
    <property type="entry name" value="pseudo_Pus10arc"/>
    <property type="match status" value="1"/>
</dbReference>
<evidence type="ECO:0000313" key="9">
    <source>
        <dbReference type="EMBL" id="EMA52212.1"/>
    </source>
</evidence>
<evidence type="ECO:0000256" key="6">
    <source>
        <dbReference type="SAM" id="MobiDB-lite"/>
    </source>
</evidence>
<keyword evidence="4 5" id="KW-0413">Isomerase</keyword>
<dbReference type="InterPro" id="IPR020103">
    <property type="entry name" value="PsdUridine_synth_cat_dom_sf"/>
</dbReference>
<keyword evidence="2 5" id="KW-0819">tRNA processing</keyword>
<evidence type="ECO:0000256" key="2">
    <source>
        <dbReference type="ARBA" id="ARBA00022694"/>
    </source>
</evidence>
<evidence type="ECO:0000256" key="3">
    <source>
        <dbReference type="ARBA" id="ARBA00022884"/>
    </source>
</evidence>
<feature type="compositionally biased region" description="Basic and acidic residues" evidence="6">
    <location>
        <begin position="372"/>
        <end position="383"/>
    </location>
</feature>